<feature type="transmembrane region" description="Helical" evidence="2">
    <location>
        <begin position="39"/>
        <end position="59"/>
    </location>
</feature>
<feature type="region of interest" description="Disordered" evidence="1">
    <location>
        <begin position="366"/>
        <end position="385"/>
    </location>
</feature>
<keyword evidence="2" id="KW-0812">Transmembrane</keyword>
<evidence type="ECO:0000313" key="4">
    <source>
        <dbReference type="Proteomes" id="UP001304298"/>
    </source>
</evidence>
<accession>A0ABU5R3Q5</accession>
<evidence type="ECO:0000313" key="3">
    <source>
        <dbReference type="EMBL" id="MEA5360840.1"/>
    </source>
</evidence>
<dbReference type="RefSeq" id="WP_323327333.1">
    <property type="nucleotide sequence ID" value="NZ_JAYFSI010000002.1"/>
</dbReference>
<protein>
    <recommendedName>
        <fullName evidence="5">LigA protein</fullName>
    </recommendedName>
</protein>
<feature type="compositionally biased region" description="Low complexity" evidence="1">
    <location>
        <begin position="368"/>
        <end position="385"/>
    </location>
</feature>
<evidence type="ECO:0008006" key="5">
    <source>
        <dbReference type="Google" id="ProtNLM"/>
    </source>
</evidence>
<proteinExistence type="predicted"/>
<keyword evidence="2" id="KW-1133">Transmembrane helix</keyword>
<keyword evidence="4" id="KW-1185">Reference proteome</keyword>
<organism evidence="3 4">
    <name type="scientific">Amycolatopsis heterodermiae</name>
    <dbReference type="NCBI Taxonomy" id="3110235"/>
    <lineage>
        <taxon>Bacteria</taxon>
        <taxon>Bacillati</taxon>
        <taxon>Actinomycetota</taxon>
        <taxon>Actinomycetes</taxon>
        <taxon>Pseudonocardiales</taxon>
        <taxon>Pseudonocardiaceae</taxon>
        <taxon>Amycolatopsis</taxon>
    </lineage>
</organism>
<gene>
    <name evidence="3" type="ORF">VA596_14935</name>
</gene>
<evidence type="ECO:0000256" key="1">
    <source>
        <dbReference type="SAM" id="MobiDB-lite"/>
    </source>
</evidence>
<evidence type="ECO:0000256" key="2">
    <source>
        <dbReference type="SAM" id="Phobius"/>
    </source>
</evidence>
<dbReference type="EMBL" id="JAYFSI010000002">
    <property type="protein sequence ID" value="MEA5360840.1"/>
    <property type="molecule type" value="Genomic_DNA"/>
</dbReference>
<dbReference type="Proteomes" id="UP001304298">
    <property type="component" value="Unassembled WGS sequence"/>
</dbReference>
<keyword evidence="2" id="KW-0472">Membrane</keyword>
<sequence>MSDEVRDMIGTALAGEPALGLEFDQVVADGRKRRTRRRAGALTAAAAGIVTVVAAATALSGQPDRTPTRPAGPASTAAPADPGCVLPARSGGYPDDPRGTASAAELRESGRLTEAFRRITLPLPAGVEADPLALCVIRDSWGGSFKLTGDQTIFVYLRSRGGQPPGECVAHPGTQCSARTLPDGSTALVTSTDPTVVDVDVWRADGTYVRLAENRGDGSKPRALGDDALLALATAPELKVELSGPPVPAAPSDRRAAELDAVIATALPAGTTAKPTPGSDRGWRFRISQGGYKAYADLTDTKGTGSALVYLEAPAEGAVTCGNQPNCEPIDLAGGRKGTLTTTQMPEGVTVLALNARAADGTSITLHTSNAAGSGSGGRSRPTPSLTEADLVRIADLPGLHW</sequence>
<reference evidence="3 4" key="1">
    <citation type="submission" date="2023-12" db="EMBL/GenBank/DDBJ databases">
        <title>Amycolatopsis sp. V23-08.</title>
        <authorList>
            <person name="Somphong A."/>
        </authorList>
    </citation>
    <scope>NUCLEOTIDE SEQUENCE [LARGE SCALE GENOMIC DNA]</scope>
    <source>
        <strain evidence="3 4">V23-08</strain>
    </source>
</reference>
<feature type="region of interest" description="Disordered" evidence="1">
    <location>
        <begin position="60"/>
        <end position="101"/>
    </location>
</feature>
<name>A0ABU5R3Q5_9PSEU</name>
<comment type="caution">
    <text evidence="3">The sequence shown here is derived from an EMBL/GenBank/DDBJ whole genome shotgun (WGS) entry which is preliminary data.</text>
</comment>